<keyword evidence="3" id="KW-0846">Cobalamin</keyword>
<evidence type="ECO:0000256" key="6">
    <source>
        <dbReference type="ARBA" id="ARBA00023285"/>
    </source>
</evidence>
<dbReference type="Pfam" id="PF02310">
    <property type="entry name" value="B12-binding"/>
    <property type="match status" value="1"/>
</dbReference>
<evidence type="ECO:0000313" key="10">
    <source>
        <dbReference type="Proteomes" id="UP001221838"/>
    </source>
</evidence>
<name>A0ABT5DCT7_9BACT</name>
<dbReference type="Pfam" id="PF01642">
    <property type="entry name" value="MM_CoA_mutase"/>
    <property type="match status" value="1"/>
</dbReference>
<reference evidence="9 10" key="1">
    <citation type="submission" date="2022-11" db="EMBL/GenBank/DDBJ databases">
        <title>Minimal conservation of predation-associated metabolite biosynthetic gene clusters underscores biosynthetic potential of Myxococcota including descriptions for ten novel species: Archangium lansinium sp. nov., Myxococcus landrumus sp. nov., Nannocystis bai.</title>
        <authorList>
            <person name="Ahearne A."/>
            <person name="Stevens C."/>
            <person name="Dowd S."/>
        </authorList>
    </citation>
    <scope>NUCLEOTIDE SEQUENCE [LARGE SCALE GENOMIC DNA]</scope>
    <source>
        <strain evidence="9 10">NCWAL01</strain>
    </source>
</reference>
<dbReference type="InterPro" id="IPR036724">
    <property type="entry name" value="Cobalamin-bd_sf"/>
</dbReference>
<dbReference type="InterPro" id="IPR006098">
    <property type="entry name" value="MMCoA_mutase_a_cat"/>
</dbReference>
<feature type="compositionally biased region" description="Basic and acidic residues" evidence="7">
    <location>
        <begin position="31"/>
        <end position="40"/>
    </location>
</feature>
<feature type="region of interest" description="Disordered" evidence="7">
    <location>
        <begin position="1"/>
        <end position="46"/>
    </location>
</feature>
<dbReference type="InterPro" id="IPR006099">
    <property type="entry name" value="MeMalonylCoA_mutase_a/b_cat"/>
</dbReference>
<sequence length="729" mass="79605">MRPSVPDFSRIDFDAPETQSPLPELEAQQRQAREATRRAEPWNTPEGIPVHPVYTIEDLEGVEHLSSLPGLPPFVRGPYATMYVQQPWTVRQYAGFSTAEASNAFYRRNLAAGQKGLSIAFDLATHRGYDSDHPRVAGDVGMAGVAIDSIKDMRILFDRIPLDQMSVSMTMNGAVLPVLALYVVAAEEQGVRPEQLSGTIQNDILKEFMVRNTYIYPPGPSMRIIGDIFRFTAERMPRFNSISISGYHMQEAGATQDLELGYTLADGVEYVRAGLAAGLGVDAFAPRLSFFWAIGMNFFMEVAKMRAARMLWAKLLKGFSPKSDKSLALRTHCQTSGWSLTAQDVFNNVVRTCVEAMAATQGHTQSLHTNSLDEAIALPTDFSARIARNTQLYLQLESGTTRVIDPWGGSYYVERLTHELAHKAWGHIQEVEALGGMTKAIEAGLPKLRIEEASARTQARIDSGRQAIIGVNKYPPERADAIEILKVDNSAVREAQLARLRELRAERDADEVRRRLDALTEAGRRGEGNLLALAIDAARAKATVGEISDSLEKVFGRYEATVRSVSGVYSSEAGKNAQGIAEARAGADAFLARFGRRPRILIAKMGQDGHDRGQKVIATAFADLGFDVDIGPLFQTPEESARQAVENDVHVVGASSLAAGHLTLVPQLKQALRALGREDIMVVVGGVIPEQDYEALYQAGAAAIFGPGTIIAKAALELLDKLSSLQEEA</sequence>
<comment type="caution">
    <text evidence="9">The sequence shown here is derived from an EMBL/GenBank/DDBJ whole genome shotgun (WGS) entry which is preliminary data.</text>
</comment>
<dbReference type="CDD" id="cd02071">
    <property type="entry name" value="MM_CoA_mut_B12_BD"/>
    <property type="match status" value="1"/>
</dbReference>
<dbReference type="EMBL" id="JAQNDM010000002">
    <property type="protein sequence ID" value="MDC0710161.1"/>
    <property type="molecule type" value="Genomic_DNA"/>
</dbReference>
<dbReference type="Gene3D" id="3.20.20.240">
    <property type="entry name" value="Methylmalonyl-CoA mutase"/>
    <property type="match status" value="1"/>
</dbReference>
<dbReference type="RefSeq" id="WP_272139344.1">
    <property type="nucleotide sequence ID" value="NZ_JAQNDM010000002.1"/>
</dbReference>
<dbReference type="PANTHER" id="PTHR48101:SF4">
    <property type="entry name" value="METHYLMALONYL-COA MUTASE, MITOCHONDRIAL"/>
    <property type="match status" value="1"/>
</dbReference>
<accession>A0ABT5DCT7</accession>
<dbReference type="NCBIfam" id="TIGR00640">
    <property type="entry name" value="acid_CoA_mut_C"/>
    <property type="match status" value="1"/>
</dbReference>
<dbReference type="Proteomes" id="UP001221838">
    <property type="component" value="Unassembled WGS sequence"/>
</dbReference>
<dbReference type="NCBIfam" id="NF006944">
    <property type="entry name" value="PRK09426.1"/>
    <property type="match status" value="1"/>
</dbReference>
<dbReference type="Gene3D" id="3.40.50.280">
    <property type="entry name" value="Cobalamin-binding domain"/>
    <property type="match status" value="1"/>
</dbReference>
<dbReference type="NCBIfam" id="TIGR00641">
    <property type="entry name" value="acid_CoA_mut_N"/>
    <property type="match status" value="1"/>
</dbReference>
<dbReference type="EC" id="5.4.99.2" evidence="9"/>
<evidence type="ECO:0000256" key="5">
    <source>
        <dbReference type="ARBA" id="ARBA00023235"/>
    </source>
</evidence>
<evidence type="ECO:0000256" key="7">
    <source>
        <dbReference type="SAM" id="MobiDB-lite"/>
    </source>
</evidence>
<evidence type="ECO:0000256" key="3">
    <source>
        <dbReference type="ARBA" id="ARBA00022628"/>
    </source>
</evidence>
<protein>
    <submittedName>
        <fullName evidence="9">Methylmalonyl-CoA mutase</fullName>
        <ecNumber evidence="9">5.4.99.2</ecNumber>
    </submittedName>
</protein>
<dbReference type="SUPFAM" id="SSF52242">
    <property type="entry name" value="Cobalamin (vitamin B12)-binding domain"/>
    <property type="match status" value="1"/>
</dbReference>
<evidence type="ECO:0000256" key="2">
    <source>
        <dbReference type="ARBA" id="ARBA00008465"/>
    </source>
</evidence>
<keyword evidence="6" id="KW-0170">Cobalt</keyword>
<evidence type="ECO:0000256" key="1">
    <source>
        <dbReference type="ARBA" id="ARBA00001922"/>
    </source>
</evidence>
<dbReference type="SUPFAM" id="SSF51703">
    <property type="entry name" value="Cobalamin (vitamin B12)-dependent enzymes"/>
    <property type="match status" value="1"/>
</dbReference>
<feature type="domain" description="B12-binding" evidence="8">
    <location>
        <begin position="597"/>
        <end position="729"/>
    </location>
</feature>
<comment type="similarity">
    <text evidence="2">Belongs to the methylmalonyl-CoA mutase family.</text>
</comment>
<dbReference type="GO" id="GO:0004494">
    <property type="term" value="F:methylmalonyl-CoA mutase activity"/>
    <property type="evidence" value="ECO:0007669"/>
    <property type="project" value="UniProtKB-EC"/>
</dbReference>
<evidence type="ECO:0000313" key="9">
    <source>
        <dbReference type="EMBL" id="MDC0710161.1"/>
    </source>
</evidence>
<proteinExistence type="inferred from homology"/>
<keyword evidence="10" id="KW-1185">Reference proteome</keyword>
<gene>
    <name evidence="9" type="primary">scpA</name>
    <name evidence="9" type="ORF">POL68_16915</name>
</gene>
<dbReference type="InterPro" id="IPR006159">
    <property type="entry name" value="Acid_CoA_mut_C"/>
</dbReference>
<dbReference type="PROSITE" id="PS51332">
    <property type="entry name" value="B12_BINDING"/>
    <property type="match status" value="1"/>
</dbReference>
<comment type="cofactor">
    <cofactor evidence="1">
        <name>adenosylcob(III)alamin</name>
        <dbReference type="ChEBI" id="CHEBI:18408"/>
    </cofactor>
</comment>
<keyword evidence="5 9" id="KW-0413">Isomerase</keyword>
<evidence type="ECO:0000259" key="8">
    <source>
        <dbReference type="PROSITE" id="PS51332"/>
    </source>
</evidence>
<dbReference type="InterPro" id="IPR006158">
    <property type="entry name" value="Cobalamin-bd"/>
</dbReference>
<organism evidence="9 10">
    <name type="scientific">Stigmatella ashevillensis</name>
    <dbReference type="NCBI Taxonomy" id="2995309"/>
    <lineage>
        <taxon>Bacteria</taxon>
        <taxon>Pseudomonadati</taxon>
        <taxon>Myxococcota</taxon>
        <taxon>Myxococcia</taxon>
        <taxon>Myxococcales</taxon>
        <taxon>Cystobacterineae</taxon>
        <taxon>Archangiaceae</taxon>
        <taxon>Stigmatella</taxon>
    </lineage>
</organism>
<dbReference type="InterPro" id="IPR016176">
    <property type="entry name" value="Cbl-dep_enz_cat"/>
</dbReference>
<keyword evidence="4" id="KW-0479">Metal-binding</keyword>
<evidence type="ECO:0000256" key="4">
    <source>
        <dbReference type="ARBA" id="ARBA00022723"/>
    </source>
</evidence>
<dbReference type="CDD" id="cd03679">
    <property type="entry name" value="MM_CoA_mutase_alpha_like"/>
    <property type="match status" value="1"/>
</dbReference>
<dbReference type="PANTHER" id="PTHR48101">
    <property type="entry name" value="METHYLMALONYL-COA MUTASE, MITOCHONDRIAL-RELATED"/>
    <property type="match status" value="1"/>
</dbReference>